<dbReference type="PANTHER" id="PTHR48081">
    <property type="entry name" value="AB HYDROLASE SUPERFAMILY PROTEIN C4A8.06C"/>
    <property type="match status" value="1"/>
</dbReference>
<proteinExistence type="predicted"/>
<dbReference type="EMBL" id="CP055903">
    <property type="protein sequence ID" value="QKX63242.1"/>
    <property type="molecule type" value="Genomic_DNA"/>
</dbReference>
<keyword evidence="1" id="KW-0378">Hydrolase</keyword>
<reference evidence="4" key="1">
    <citation type="submission" date="2020-06" db="EMBL/GenBank/DDBJ databases">
        <title>A chromosome-scale genome assembly of Talaromyces rugulosus W13939.</title>
        <authorList>
            <person name="Wang B."/>
            <person name="Guo L."/>
            <person name="Ye K."/>
            <person name="Wang L."/>
        </authorList>
    </citation>
    <scope>NUCLEOTIDE SEQUENCE [LARGE SCALE GENOMIC DNA]</scope>
    <source>
        <strain evidence="4">W13939</strain>
    </source>
</reference>
<dbReference type="PANTHER" id="PTHR48081:SF8">
    <property type="entry name" value="ALPHA_BETA HYDROLASE FOLD-3 DOMAIN-CONTAINING PROTEIN-RELATED"/>
    <property type="match status" value="1"/>
</dbReference>
<keyword evidence="4" id="KW-1185">Reference proteome</keyword>
<dbReference type="InterPro" id="IPR029058">
    <property type="entry name" value="AB_hydrolase_fold"/>
</dbReference>
<dbReference type="OrthoDB" id="408631at2759"/>
<gene>
    <name evidence="3" type="ORF">TRUGW13939_10411</name>
</gene>
<dbReference type="SUPFAM" id="SSF53474">
    <property type="entry name" value="alpha/beta-Hydrolases"/>
    <property type="match status" value="1"/>
</dbReference>
<organism evidence="3 4">
    <name type="scientific">Talaromyces rugulosus</name>
    <name type="common">Penicillium rugulosum</name>
    <dbReference type="NCBI Taxonomy" id="121627"/>
    <lineage>
        <taxon>Eukaryota</taxon>
        <taxon>Fungi</taxon>
        <taxon>Dikarya</taxon>
        <taxon>Ascomycota</taxon>
        <taxon>Pezizomycotina</taxon>
        <taxon>Eurotiomycetes</taxon>
        <taxon>Eurotiomycetidae</taxon>
        <taxon>Eurotiales</taxon>
        <taxon>Trichocomaceae</taxon>
        <taxon>Talaromyces</taxon>
        <taxon>Talaromyces sect. Islandici</taxon>
    </lineage>
</organism>
<dbReference type="GO" id="GO:0016787">
    <property type="term" value="F:hydrolase activity"/>
    <property type="evidence" value="ECO:0007669"/>
    <property type="project" value="UniProtKB-KW"/>
</dbReference>
<dbReference type="Pfam" id="PF07859">
    <property type="entry name" value="Abhydrolase_3"/>
    <property type="match status" value="1"/>
</dbReference>
<evidence type="ECO:0000256" key="1">
    <source>
        <dbReference type="ARBA" id="ARBA00022801"/>
    </source>
</evidence>
<dbReference type="GeneID" id="55997891"/>
<sequence length="257" mass="28934">MSREDCYAALTWVYEHQVQFSVDIERIAIMGDSAGGCLAACASLLARDRGLFHRLAKQILIYPMLDDRNTTPNLALEPLAPWKVADNITSWTTLLGNGNNHDPVSQYAAPARSETVDGLQSAYIEVEVGDLDIFRNESIQYATVLAAADVGVEFHLYPGVPHLFDILAPAIHVTKRALENRISELWKFLKHLYLAVGTVDYPVLLSILFRIIRAVHDPRPNGDLERMLKVPGKHLFITDETWRSEPERELAERKFKG</sequence>
<dbReference type="KEGG" id="trg:TRUGW13939_10411"/>
<evidence type="ECO:0000313" key="4">
    <source>
        <dbReference type="Proteomes" id="UP000509510"/>
    </source>
</evidence>
<dbReference type="Gene3D" id="3.40.50.1820">
    <property type="entry name" value="alpha/beta hydrolase"/>
    <property type="match status" value="1"/>
</dbReference>
<feature type="domain" description="Alpha/beta hydrolase fold-3" evidence="2">
    <location>
        <begin position="4"/>
        <end position="164"/>
    </location>
</feature>
<dbReference type="Proteomes" id="UP000509510">
    <property type="component" value="Chromosome VI"/>
</dbReference>
<protein>
    <recommendedName>
        <fullName evidence="2">Alpha/beta hydrolase fold-3 domain-containing protein</fullName>
    </recommendedName>
</protein>
<name>A0A7H8RA38_TALRU</name>
<dbReference type="RefSeq" id="XP_035349416.1">
    <property type="nucleotide sequence ID" value="XM_035493523.1"/>
</dbReference>
<evidence type="ECO:0000259" key="2">
    <source>
        <dbReference type="Pfam" id="PF07859"/>
    </source>
</evidence>
<dbReference type="InterPro" id="IPR050300">
    <property type="entry name" value="GDXG_lipolytic_enzyme"/>
</dbReference>
<dbReference type="AlphaFoldDB" id="A0A7H8RA38"/>
<evidence type="ECO:0000313" key="3">
    <source>
        <dbReference type="EMBL" id="QKX63242.1"/>
    </source>
</evidence>
<dbReference type="InterPro" id="IPR013094">
    <property type="entry name" value="AB_hydrolase_3"/>
</dbReference>
<accession>A0A7H8RA38</accession>